<organism evidence="2 3">
    <name type="scientific">Gonium pectorale</name>
    <name type="common">Green alga</name>
    <dbReference type="NCBI Taxonomy" id="33097"/>
    <lineage>
        <taxon>Eukaryota</taxon>
        <taxon>Viridiplantae</taxon>
        <taxon>Chlorophyta</taxon>
        <taxon>core chlorophytes</taxon>
        <taxon>Chlorophyceae</taxon>
        <taxon>CS clade</taxon>
        <taxon>Chlamydomonadales</taxon>
        <taxon>Volvocaceae</taxon>
        <taxon>Gonium</taxon>
    </lineage>
</organism>
<feature type="region of interest" description="Disordered" evidence="1">
    <location>
        <begin position="1"/>
        <end position="20"/>
    </location>
</feature>
<feature type="compositionally biased region" description="Pro residues" evidence="1">
    <location>
        <begin position="215"/>
        <end position="229"/>
    </location>
</feature>
<evidence type="ECO:0000313" key="2">
    <source>
        <dbReference type="EMBL" id="KXZ41604.1"/>
    </source>
</evidence>
<protein>
    <submittedName>
        <fullName evidence="2">Uncharacterized protein</fullName>
    </submittedName>
</protein>
<gene>
    <name evidence="2" type="ORF">GPECTOR_369g151</name>
</gene>
<feature type="compositionally biased region" description="Low complexity" evidence="1">
    <location>
        <begin position="203"/>
        <end position="214"/>
    </location>
</feature>
<proteinExistence type="predicted"/>
<keyword evidence="3" id="KW-1185">Reference proteome</keyword>
<sequence>MEGGAGDPLGPLALVGHGTAAPQPDLTDGSLILAKKPRWGPPPSWAASANRTQPDVLGIRAALDLNDTADFFSGEAPFLGQAIQLGKRQRMATDPNHFRKVVADKSDALLYDIDCKKGAADALPSGAQKESLLSSALADSQALIGIGRLQNTTNVVTGWGVPHRTALEAITNPRTGPLVEMLAQLPPEFMGVLRRPGAAAAGSGSLGPAAAAAPRPAPTPLTLPPPPPTTAAAAPAASAARLSDYEAMADMAQSRGGCYNCGGQHAWDSCPQLLSLKQAGQFEAYSNKMDDLLGVHRVMSKRTLAARRAAAQRFPAARAGGA</sequence>
<dbReference type="EMBL" id="LSYV01000367">
    <property type="protein sequence ID" value="KXZ41604.1"/>
    <property type="molecule type" value="Genomic_DNA"/>
</dbReference>
<dbReference type="AlphaFoldDB" id="A0A150FVG7"/>
<accession>A0A150FVG7</accession>
<comment type="caution">
    <text evidence="2">The sequence shown here is derived from an EMBL/GenBank/DDBJ whole genome shotgun (WGS) entry which is preliminary data.</text>
</comment>
<evidence type="ECO:0000256" key="1">
    <source>
        <dbReference type="SAM" id="MobiDB-lite"/>
    </source>
</evidence>
<feature type="region of interest" description="Disordered" evidence="1">
    <location>
        <begin position="203"/>
        <end position="233"/>
    </location>
</feature>
<name>A0A150FVG7_GONPE</name>
<reference evidence="3" key="1">
    <citation type="journal article" date="2016" name="Nat. Commun.">
        <title>The Gonium pectorale genome demonstrates co-option of cell cycle regulation during the evolution of multicellularity.</title>
        <authorList>
            <person name="Hanschen E.R."/>
            <person name="Marriage T.N."/>
            <person name="Ferris P.J."/>
            <person name="Hamaji T."/>
            <person name="Toyoda A."/>
            <person name="Fujiyama A."/>
            <person name="Neme R."/>
            <person name="Noguchi H."/>
            <person name="Minakuchi Y."/>
            <person name="Suzuki M."/>
            <person name="Kawai-Toyooka H."/>
            <person name="Smith D.R."/>
            <person name="Sparks H."/>
            <person name="Anderson J."/>
            <person name="Bakaric R."/>
            <person name="Luria V."/>
            <person name="Karger A."/>
            <person name="Kirschner M.W."/>
            <person name="Durand P.M."/>
            <person name="Michod R.E."/>
            <person name="Nozaki H."/>
            <person name="Olson B.J."/>
        </authorList>
    </citation>
    <scope>NUCLEOTIDE SEQUENCE [LARGE SCALE GENOMIC DNA]</scope>
    <source>
        <strain evidence="3">NIES-2863</strain>
    </source>
</reference>
<dbReference type="Proteomes" id="UP000075714">
    <property type="component" value="Unassembled WGS sequence"/>
</dbReference>
<evidence type="ECO:0000313" key="3">
    <source>
        <dbReference type="Proteomes" id="UP000075714"/>
    </source>
</evidence>